<keyword evidence="2" id="KW-1185">Reference proteome</keyword>
<dbReference type="EMBL" id="LFJN01000032">
    <property type="protein sequence ID" value="KPI36331.1"/>
    <property type="molecule type" value="Genomic_DNA"/>
</dbReference>
<accession>A0A0N0NIX5</accession>
<comment type="caution">
    <text evidence="1">The sequence shown here is derived from an EMBL/GenBank/DDBJ whole genome shotgun (WGS) entry which is preliminary data.</text>
</comment>
<dbReference type="OrthoDB" id="4160875at2759"/>
<protein>
    <submittedName>
        <fullName evidence="1">Uncharacterized protein</fullName>
    </submittedName>
</protein>
<reference evidence="1 2" key="1">
    <citation type="submission" date="2015-06" db="EMBL/GenBank/DDBJ databases">
        <title>Draft genome of the ant-associated black yeast Phialophora attae CBS 131958.</title>
        <authorList>
            <person name="Moreno L.F."/>
            <person name="Stielow B.J."/>
            <person name="de Hoog S."/>
            <person name="Vicente V.A."/>
            <person name="Weiss V.A."/>
            <person name="de Vries M."/>
            <person name="Cruz L.M."/>
            <person name="Souza E.M."/>
        </authorList>
    </citation>
    <scope>NUCLEOTIDE SEQUENCE [LARGE SCALE GENOMIC DNA]</scope>
    <source>
        <strain evidence="1 2">CBS 131958</strain>
    </source>
</reference>
<organism evidence="1 2">
    <name type="scientific">Cyphellophora attinorum</name>
    <dbReference type="NCBI Taxonomy" id="1664694"/>
    <lineage>
        <taxon>Eukaryota</taxon>
        <taxon>Fungi</taxon>
        <taxon>Dikarya</taxon>
        <taxon>Ascomycota</taxon>
        <taxon>Pezizomycotina</taxon>
        <taxon>Eurotiomycetes</taxon>
        <taxon>Chaetothyriomycetidae</taxon>
        <taxon>Chaetothyriales</taxon>
        <taxon>Cyphellophoraceae</taxon>
        <taxon>Cyphellophora</taxon>
    </lineage>
</organism>
<dbReference type="GeneID" id="28739549"/>
<dbReference type="VEuPathDB" id="FungiDB:AB675_7311"/>
<sequence length="370" mass="41483">MEPGISNDAVVSALGTAVQEIVFISQPSPSNEAANSALASIEVVHPSAPSPYFRFMDLPVEIRRITYQWAFRNTKLKYHRVVNTLPAPRRRVTHCWGMQVWTPKVKGPALRSPDVSITSVSKSCLQEARPILLTEATFYIDLDSVCQRRKFVDDYPGRPTSADLVLGPTEFSALQHISLGAEIWARPLGWTGLEDWADLKNKNSVHRQYLPAFLARLPNLRSATLYSPWWAEVEVLGEKIDVGPEGTLDADNLQLIQSCIEKRLTENHIGGRGYREHDLRDFIEYWASRNREFEAMLVLLVDVEGDEADGNNPSVETRINLNTRSVTLKCVSHNDDGENVDLVRKCPDGPEYTGVLSRAAVEGLVNFNKD</sequence>
<dbReference type="RefSeq" id="XP_017996294.1">
    <property type="nucleotide sequence ID" value="XM_018147669.1"/>
</dbReference>
<dbReference type="AlphaFoldDB" id="A0A0N0NIX5"/>
<evidence type="ECO:0000313" key="2">
    <source>
        <dbReference type="Proteomes" id="UP000038010"/>
    </source>
</evidence>
<gene>
    <name evidence="1" type="ORF">AB675_7311</name>
</gene>
<evidence type="ECO:0000313" key="1">
    <source>
        <dbReference type="EMBL" id="KPI36331.1"/>
    </source>
</evidence>
<proteinExistence type="predicted"/>
<dbReference type="Proteomes" id="UP000038010">
    <property type="component" value="Unassembled WGS sequence"/>
</dbReference>
<name>A0A0N0NIX5_9EURO</name>